<gene>
    <name evidence="1" type="ORF">HYPSUDRAFT_609506</name>
</gene>
<evidence type="ECO:0000313" key="1">
    <source>
        <dbReference type="EMBL" id="KJA22925.1"/>
    </source>
</evidence>
<keyword evidence="2" id="KW-1185">Reference proteome</keyword>
<evidence type="ECO:0000313" key="2">
    <source>
        <dbReference type="Proteomes" id="UP000054270"/>
    </source>
</evidence>
<organism evidence="1 2">
    <name type="scientific">Hypholoma sublateritium (strain FD-334 SS-4)</name>
    <dbReference type="NCBI Taxonomy" id="945553"/>
    <lineage>
        <taxon>Eukaryota</taxon>
        <taxon>Fungi</taxon>
        <taxon>Dikarya</taxon>
        <taxon>Basidiomycota</taxon>
        <taxon>Agaricomycotina</taxon>
        <taxon>Agaricomycetes</taxon>
        <taxon>Agaricomycetidae</taxon>
        <taxon>Agaricales</taxon>
        <taxon>Agaricineae</taxon>
        <taxon>Strophariaceae</taxon>
        <taxon>Hypholoma</taxon>
    </lineage>
</organism>
<protein>
    <submittedName>
        <fullName evidence="1">Uncharacterized protein</fullName>
    </submittedName>
</protein>
<sequence>MRIVSQVSQYGASDWCDTPRIDAIRLRWYLLRRTSFHRKISLMDVHWLCALRGARPLTRVGIPGRNVAGEAARKAHAREARRWKLGCDAEMPGRGETVGVWIVHPADLISYSTSAVVFESPITSRPHHAVRSLRNAPYARLVHHHAGPAGLFSPRLYITRHSAHTLASHRPPQQLTLTRKIPPCRPRYRTIPPVP</sequence>
<reference evidence="2" key="1">
    <citation type="submission" date="2014-04" db="EMBL/GenBank/DDBJ databases">
        <title>Evolutionary Origins and Diversification of the Mycorrhizal Mutualists.</title>
        <authorList>
            <consortium name="DOE Joint Genome Institute"/>
            <consortium name="Mycorrhizal Genomics Consortium"/>
            <person name="Kohler A."/>
            <person name="Kuo A."/>
            <person name="Nagy L.G."/>
            <person name="Floudas D."/>
            <person name="Copeland A."/>
            <person name="Barry K.W."/>
            <person name="Cichocki N."/>
            <person name="Veneault-Fourrey C."/>
            <person name="LaButti K."/>
            <person name="Lindquist E.A."/>
            <person name="Lipzen A."/>
            <person name="Lundell T."/>
            <person name="Morin E."/>
            <person name="Murat C."/>
            <person name="Riley R."/>
            <person name="Ohm R."/>
            <person name="Sun H."/>
            <person name="Tunlid A."/>
            <person name="Henrissat B."/>
            <person name="Grigoriev I.V."/>
            <person name="Hibbett D.S."/>
            <person name="Martin F."/>
        </authorList>
    </citation>
    <scope>NUCLEOTIDE SEQUENCE [LARGE SCALE GENOMIC DNA]</scope>
    <source>
        <strain evidence="2">FD-334 SS-4</strain>
    </source>
</reference>
<proteinExistence type="predicted"/>
<dbReference type="EMBL" id="KN817546">
    <property type="protein sequence ID" value="KJA22925.1"/>
    <property type="molecule type" value="Genomic_DNA"/>
</dbReference>
<dbReference type="AlphaFoldDB" id="A0A0D2PT70"/>
<accession>A0A0D2PT70</accession>
<dbReference type="Proteomes" id="UP000054270">
    <property type="component" value="Unassembled WGS sequence"/>
</dbReference>
<name>A0A0D2PT70_HYPSF</name>